<dbReference type="PATRIC" id="fig|1423806.3.peg.304"/>
<evidence type="ECO:0000256" key="11">
    <source>
        <dbReference type="ARBA" id="ARBA00023288"/>
    </source>
</evidence>
<evidence type="ECO:0000313" key="17">
    <source>
        <dbReference type="Proteomes" id="UP000050961"/>
    </source>
</evidence>
<dbReference type="GO" id="GO:0005886">
    <property type="term" value="C:plasma membrane"/>
    <property type="evidence" value="ECO:0007669"/>
    <property type="project" value="UniProtKB-SubCell"/>
</dbReference>
<dbReference type="RefSeq" id="WP_034989426.1">
    <property type="nucleotide sequence ID" value="NZ_AYZF01000008.1"/>
</dbReference>
<evidence type="ECO:0000256" key="6">
    <source>
        <dbReference type="ARBA" id="ARBA00022927"/>
    </source>
</evidence>
<evidence type="ECO:0000256" key="2">
    <source>
        <dbReference type="ARBA" id="ARBA00022448"/>
    </source>
</evidence>
<dbReference type="PANTHER" id="PTHR12428:SF65">
    <property type="entry name" value="CYTOCHROME C OXIDASE ASSEMBLY PROTEIN COX18, MITOCHONDRIAL"/>
    <property type="match status" value="1"/>
</dbReference>
<dbReference type="InterPro" id="IPR028055">
    <property type="entry name" value="YidC/Oxa/ALB_C"/>
</dbReference>
<keyword evidence="4 12" id="KW-0812">Transmembrane</keyword>
<evidence type="ECO:0000256" key="13">
    <source>
        <dbReference type="SAM" id="MobiDB-lite"/>
    </source>
</evidence>
<comment type="caution">
    <text evidence="12">Lacks conserved residue(s) required for the propagation of feature annotation.</text>
</comment>
<dbReference type="Pfam" id="PF02096">
    <property type="entry name" value="60KD_IMP"/>
    <property type="match status" value="1"/>
</dbReference>
<feature type="transmembrane region" description="Helical" evidence="12">
    <location>
        <begin position="202"/>
        <end position="228"/>
    </location>
</feature>
<evidence type="ECO:0000256" key="12">
    <source>
        <dbReference type="HAMAP-Rule" id="MF_01811"/>
    </source>
</evidence>
<evidence type="ECO:0000256" key="4">
    <source>
        <dbReference type="ARBA" id="ARBA00022692"/>
    </source>
</evidence>
<name>A0A023CYW2_9LACO</name>
<dbReference type="CDD" id="cd20070">
    <property type="entry name" value="5TM_YidC_Alb3"/>
    <property type="match status" value="1"/>
</dbReference>
<dbReference type="EMBL" id="AYZF01000008">
    <property type="protein sequence ID" value="KRN06741.1"/>
    <property type="molecule type" value="Genomic_DNA"/>
</dbReference>
<evidence type="ECO:0000256" key="9">
    <source>
        <dbReference type="ARBA" id="ARBA00023139"/>
    </source>
</evidence>
<feature type="compositionally biased region" description="Basic residues" evidence="13">
    <location>
        <begin position="267"/>
        <end position="277"/>
    </location>
</feature>
<gene>
    <name evidence="12" type="primary">yidC</name>
    <name evidence="16" type="ORF">FD15_GL000296</name>
</gene>
<keyword evidence="6 12" id="KW-0653">Protein transport</keyword>
<evidence type="ECO:0000256" key="8">
    <source>
        <dbReference type="ARBA" id="ARBA00023136"/>
    </source>
</evidence>
<keyword evidence="2 12" id="KW-0813">Transport</keyword>
<comment type="subcellular location">
    <subcellularLocation>
        <location evidence="1 12">Cell membrane</location>
        <topology evidence="1 12">Multi-pass membrane protein</topology>
    </subcellularLocation>
</comment>
<dbReference type="NCBIfam" id="TIGR03592">
    <property type="entry name" value="yidC_oxa1_cterm"/>
    <property type="match status" value="1"/>
</dbReference>
<proteinExistence type="inferred from homology"/>
<evidence type="ECO:0000313" key="16">
    <source>
        <dbReference type="EMBL" id="KRN06741.1"/>
    </source>
</evidence>
<dbReference type="PROSITE" id="PS51257">
    <property type="entry name" value="PROKAR_LIPOPROTEIN"/>
    <property type="match status" value="1"/>
</dbReference>
<dbReference type="PRINTS" id="PR00701">
    <property type="entry name" value="60KDINNERMP"/>
</dbReference>
<feature type="domain" description="Membrane insertase YidC/Oxa/ALB C-terminal" evidence="15">
    <location>
        <begin position="59"/>
        <end position="241"/>
    </location>
</feature>
<dbReference type="GO" id="GO:0015031">
    <property type="term" value="P:protein transport"/>
    <property type="evidence" value="ECO:0007669"/>
    <property type="project" value="UniProtKB-KW"/>
</dbReference>
<keyword evidence="11 12" id="KW-0449">Lipoprotein</keyword>
<comment type="similarity">
    <text evidence="12">Belongs to the OXA1/ALB3/YidC family. Type 2 subfamily.</text>
</comment>
<feature type="compositionally biased region" description="Basic and acidic residues" evidence="13">
    <location>
        <begin position="251"/>
        <end position="266"/>
    </location>
</feature>
<feature type="region of interest" description="Disordered" evidence="13">
    <location>
        <begin position="251"/>
        <end position="277"/>
    </location>
</feature>
<evidence type="ECO:0000256" key="3">
    <source>
        <dbReference type="ARBA" id="ARBA00022475"/>
    </source>
</evidence>
<feature type="transmembrane region" description="Helical" evidence="12">
    <location>
        <begin position="170"/>
        <end position="190"/>
    </location>
</feature>
<keyword evidence="8 12" id="KW-0472">Membrane</keyword>
<keyword evidence="3 12" id="KW-1003">Cell membrane</keyword>
<dbReference type="Proteomes" id="UP000050961">
    <property type="component" value="Unassembled WGS sequence"/>
</dbReference>
<dbReference type="eggNOG" id="COG0706">
    <property type="taxonomic scope" value="Bacteria"/>
</dbReference>
<dbReference type="AlphaFoldDB" id="A0A023CYW2"/>
<dbReference type="InterPro" id="IPR023060">
    <property type="entry name" value="YidC/YidC1/YidC2_Firmicutes"/>
</dbReference>
<organism evidence="16 17">
    <name type="scientific">Liquorilactobacillus sucicola DSM 21376 = JCM 15457</name>
    <dbReference type="NCBI Taxonomy" id="1423806"/>
    <lineage>
        <taxon>Bacteria</taxon>
        <taxon>Bacillati</taxon>
        <taxon>Bacillota</taxon>
        <taxon>Bacilli</taxon>
        <taxon>Lactobacillales</taxon>
        <taxon>Lactobacillaceae</taxon>
        <taxon>Liquorilactobacillus</taxon>
    </lineage>
</organism>
<evidence type="ECO:0000256" key="10">
    <source>
        <dbReference type="ARBA" id="ARBA00023186"/>
    </source>
</evidence>
<feature type="signal peptide" evidence="14">
    <location>
        <begin position="1"/>
        <end position="21"/>
    </location>
</feature>
<evidence type="ECO:0000256" key="7">
    <source>
        <dbReference type="ARBA" id="ARBA00022989"/>
    </source>
</evidence>
<dbReference type="STRING" id="1423806.FD15_GL000296"/>
<dbReference type="InterPro" id="IPR047196">
    <property type="entry name" value="YidC_ALB_C"/>
</dbReference>
<accession>A0A023CYW2</accession>
<keyword evidence="9" id="KW-0564">Palmitate</keyword>
<evidence type="ECO:0000256" key="14">
    <source>
        <dbReference type="SAM" id="SignalP"/>
    </source>
</evidence>
<comment type="caution">
    <text evidence="16">The sequence shown here is derived from an EMBL/GenBank/DDBJ whole genome shotgun (WGS) entry which is preliminary data.</text>
</comment>
<evidence type="ECO:0000256" key="5">
    <source>
        <dbReference type="ARBA" id="ARBA00022729"/>
    </source>
</evidence>
<feature type="transmembrane region" description="Helical" evidence="12">
    <location>
        <begin position="59"/>
        <end position="80"/>
    </location>
</feature>
<keyword evidence="10 12" id="KW-0143">Chaperone</keyword>
<reference evidence="16 17" key="1">
    <citation type="journal article" date="2015" name="Genome Announc.">
        <title>Expanding the biotechnology potential of lactobacilli through comparative genomics of 213 strains and associated genera.</title>
        <authorList>
            <person name="Sun Z."/>
            <person name="Harris H.M."/>
            <person name="McCann A."/>
            <person name="Guo C."/>
            <person name="Argimon S."/>
            <person name="Zhang W."/>
            <person name="Yang X."/>
            <person name="Jeffery I.B."/>
            <person name="Cooney J.C."/>
            <person name="Kagawa T.F."/>
            <person name="Liu W."/>
            <person name="Song Y."/>
            <person name="Salvetti E."/>
            <person name="Wrobel A."/>
            <person name="Rasinkangas P."/>
            <person name="Parkhill J."/>
            <person name="Rea M.C."/>
            <person name="O'Sullivan O."/>
            <person name="Ritari J."/>
            <person name="Douillard F.P."/>
            <person name="Paul Ross R."/>
            <person name="Yang R."/>
            <person name="Briner A.E."/>
            <person name="Felis G.E."/>
            <person name="de Vos W.M."/>
            <person name="Barrangou R."/>
            <person name="Klaenhammer T.R."/>
            <person name="Caufield P.W."/>
            <person name="Cui Y."/>
            <person name="Zhang H."/>
            <person name="O'Toole P.W."/>
        </authorList>
    </citation>
    <scope>NUCLEOTIDE SEQUENCE [LARGE SCALE GENOMIC DNA]</scope>
    <source>
        <strain evidence="16 17">DSM 21376</strain>
    </source>
</reference>
<comment type="function">
    <text evidence="12">Required for the insertion and/or proper folding and/or complex formation of integral membrane proteins into the membrane. Involved in integration of membrane proteins that insert both dependently and independently of the Sec translocase complex, as well as at least some lipoproteins.</text>
</comment>
<evidence type="ECO:0000259" key="15">
    <source>
        <dbReference type="Pfam" id="PF02096"/>
    </source>
</evidence>
<keyword evidence="17" id="KW-1185">Reference proteome</keyword>
<dbReference type="GO" id="GO:0051205">
    <property type="term" value="P:protein insertion into membrane"/>
    <property type="evidence" value="ECO:0007669"/>
    <property type="project" value="TreeGrafter"/>
</dbReference>
<feature type="chain" id="PRO_5038375135" description="Membrane protein insertase YidC" evidence="14">
    <location>
        <begin position="22"/>
        <end position="277"/>
    </location>
</feature>
<sequence>MKKAKRISLLLSTGLVMLVLAGCSRSTVTQNSSGIWDHYIIWNFIQAIQFLSKIFGNSYGWGIIVFTIIVRVVLLPLMFYQTKSMRKTTELQPKLKALQKKYSAKDKETQGKLREEQQKLYAEAGVNPVAGCLPIVVQMPILLALYQAILRSQVLKTGSFLWMQLGDRDPYFVLPILAAIFTFATSKLSVMSQPEQNGMTAAMTYGMPAIILFSAISLPSALSLYWVITNAFSVGQTMLLNNPFKINKEREEKQKAEKAKKRALERAKRRAYRSKKK</sequence>
<keyword evidence="7 12" id="KW-1133">Transmembrane helix</keyword>
<keyword evidence="5 12" id="KW-0732">Signal</keyword>
<dbReference type="GO" id="GO:0032977">
    <property type="term" value="F:membrane insertase activity"/>
    <property type="evidence" value="ECO:0007669"/>
    <property type="project" value="InterPro"/>
</dbReference>
<evidence type="ECO:0000256" key="1">
    <source>
        <dbReference type="ARBA" id="ARBA00004651"/>
    </source>
</evidence>
<protein>
    <recommendedName>
        <fullName evidence="12">Membrane protein insertase YidC</fullName>
    </recommendedName>
    <alternativeName>
        <fullName evidence="12">Foldase YidC</fullName>
    </alternativeName>
    <alternativeName>
        <fullName evidence="12">Membrane integrase YidC</fullName>
    </alternativeName>
    <alternativeName>
        <fullName evidence="12">Membrane protein YidC</fullName>
    </alternativeName>
</protein>
<dbReference type="InterPro" id="IPR001708">
    <property type="entry name" value="YidC/ALB3/OXA1/COX18"/>
</dbReference>
<dbReference type="PANTHER" id="PTHR12428">
    <property type="entry name" value="OXA1"/>
    <property type="match status" value="1"/>
</dbReference>
<dbReference type="HAMAP" id="MF_01811">
    <property type="entry name" value="YidC_type2"/>
    <property type="match status" value="1"/>
</dbReference>